<dbReference type="InterPro" id="IPR011006">
    <property type="entry name" value="CheY-like_superfamily"/>
</dbReference>
<feature type="modified residue" description="4-aspartylphosphate" evidence="4">
    <location>
        <position position="1054"/>
    </location>
</feature>
<dbReference type="InterPro" id="IPR003661">
    <property type="entry name" value="HisK_dim/P_dom"/>
</dbReference>
<dbReference type="InterPro" id="IPR004358">
    <property type="entry name" value="Sig_transdc_His_kin-like_C"/>
</dbReference>
<dbReference type="EC" id="2.7.13.3" evidence="2"/>
<dbReference type="GO" id="GO:0000155">
    <property type="term" value="F:phosphorelay sensor kinase activity"/>
    <property type="evidence" value="ECO:0007669"/>
    <property type="project" value="InterPro"/>
</dbReference>
<dbReference type="RefSeq" id="WP_015773825.1">
    <property type="nucleotide sequence ID" value="NC_013173.1"/>
</dbReference>
<evidence type="ECO:0000259" key="8">
    <source>
        <dbReference type="PROSITE" id="PS50113"/>
    </source>
</evidence>
<dbReference type="Proteomes" id="UP000002216">
    <property type="component" value="Chromosome"/>
</dbReference>
<feature type="domain" description="Response regulatory" evidence="6">
    <location>
        <begin position="1005"/>
        <end position="1124"/>
    </location>
</feature>
<dbReference type="PROSITE" id="PS50112">
    <property type="entry name" value="PAS"/>
    <property type="match status" value="3"/>
</dbReference>
<keyword evidence="10" id="KW-1185">Reference proteome</keyword>
<dbReference type="GO" id="GO:0006355">
    <property type="term" value="P:regulation of DNA-templated transcription"/>
    <property type="evidence" value="ECO:0007669"/>
    <property type="project" value="InterPro"/>
</dbReference>
<dbReference type="PROSITE" id="PS50110">
    <property type="entry name" value="RESPONSE_REGULATORY"/>
    <property type="match status" value="1"/>
</dbReference>
<name>C7LVH8_DESBD</name>
<dbReference type="SMART" id="SM00091">
    <property type="entry name" value="PAS"/>
    <property type="match status" value="3"/>
</dbReference>
<dbReference type="InterPro" id="IPR036097">
    <property type="entry name" value="HisK_dim/P_sf"/>
</dbReference>
<dbReference type="InterPro" id="IPR001610">
    <property type="entry name" value="PAC"/>
</dbReference>
<dbReference type="STRING" id="525897.Dbac_1642"/>
<evidence type="ECO:0000313" key="9">
    <source>
        <dbReference type="EMBL" id="ACU89734.1"/>
    </source>
</evidence>
<organism evidence="9 10">
    <name type="scientific">Desulfomicrobium baculatum (strain DSM 4028 / VKM B-1378 / X)</name>
    <name type="common">Desulfovibrio baculatus</name>
    <dbReference type="NCBI Taxonomy" id="525897"/>
    <lineage>
        <taxon>Bacteria</taxon>
        <taxon>Pseudomonadati</taxon>
        <taxon>Thermodesulfobacteriota</taxon>
        <taxon>Desulfovibrionia</taxon>
        <taxon>Desulfovibrionales</taxon>
        <taxon>Desulfomicrobiaceae</taxon>
        <taxon>Desulfomicrobium</taxon>
    </lineage>
</organism>
<comment type="catalytic activity">
    <reaction evidence="1">
        <text>ATP + protein L-histidine = ADP + protein N-phospho-L-histidine.</text>
        <dbReference type="EC" id="2.7.13.3"/>
    </reaction>
</comment>
<dbReference type="HOGENOM" id="CLU_278949_0_0_7"/>
<dbReference type="KEGG" id="dba:Dbac_1642"/>
<dbReference type="CDD" id="cd17546">
    <property type="entry name" value="REC_hyHK_CKI1_RcsC-like"/>
    <property type="match status" value="1"/>
</dbReference>
<feature type="domain" description="PAC" evidence="8">
    <location>
        <begin position="564"/>
        <end position="614"/>
    </location>
</feature>
<dbReference type="Pfam" id="PF00512">
    <property type="entry name" value="HisKA"/>
    <property type="match status" value="1"/>
</dbReference>
<keyword evidence="9" id="KW-0418">Kinase</keyword>
<evidence type="ECO:0000259" key="5">
    <source>
        <dbReference type="PROSITE" id="PS50109"/>
    </source>
</evidence>
<dbReference type="Gene3D" id="3.30.450.290">
    <property type="match status" value="1"/>
</dbReference>
<dbReference type="InterPro" id="IPR003594">
    <property type="entry name" value="HATPase_dom"/>
</dbReference>
<dbReference type="PRINTS" id="PR00344">
    <property type="entry name" value="BCTRLSENSOR"/>
</dbReference>
<evidence type="ECO:0000256" key="2">
    <source>
        <dbReference type="ARBA" id="ARBA00012438"/>
    </source>
</evidence>
<feature type="domain" description="PAC" evidence="8">
    <location>
        <begin position="690"/>
        <end position="743"/>
    </location>
</feature>
<dbReference type="Gene3D" id="1.10.287.130">
    <property type="match status" value="1"/>
</dbReference>
<sequence>MTRLRWTILAAVFWIMLLALSLGWNWQHLERSLIGLAESEANAAFHKDVTYRLWAAMQGGVYVPLSENTPPNPYLKHIPQRDVETTGGEKLTLVNPAYMTRQVHELGKEKYGLRGHITSLEPLRPENAPDEWETKVLRSFVEGSLKETTRQSFDGQPYFRLMRPLFADPPCLKCHAAQGYAQGDVIGGISVSVPLQTYLGLAGQQRLHLVIAHLVIGLLGLTGLGASHVHFRNYKRSLRESEDRFEQLAEHSRTVTWEVDAGGLFIYVSNASASVLGYAPEELVGCMSFFDLHPEDGREAFKSAAFEVFGRRGEFTNFENRALTRDGREIWLSTNGFPLLDGAGNLLGYRGNDTDITAEKEARTQLAQREAMLSSMLENLPVDFWARDKDGRGIIQSRLSKEHWGDFCSANFDAQSRHSHNAEKWKAKHDRLYAGETIEQEEVLVLTDGRHRIFHSMGAPIVMQGEVVGILGINLDITERRYIEAQLERERVLSKAIIDSVPGLLYLYEQNGRLVRWNRMHCELTGYSDRELGAMHLMDWYRDDPASQQKVARAIERVLEEGIGTEEAELQTKDGRRIPFFLTAVRLELEGRIYFTGIGIDITERKRSEEALRLSEERLALALEASSDGLWDWNFQTGEVYFSPRYLGMLGYDPGDLELNITGWEKLLHPDDFEKTKRTELDHIERGEPFALEFRLRNKAGDWQWVMSRGKVVEWDAAGRPLRMVGTHVDIDQRKRMENELVKAKEAAEAASLAKSEFLANMSHEIRTPLNGIMGMIQLLESGARDEEQHRTCAMALQATGRLTRLLSDILDLSRVEAGKMQMRIEPFNLRDALGQSVDLFNPIAMQAGLEFRHHFDPALPEFVVGDSVRFQQVLMNLIGNAFKFTTKGFVAVEAHPLPSHESDSVRVLFSVADSGRGIEDAALSALFQPFSQVTRGFTRDHQGAGLGLAITKRLIALMGGTMAVESEPGCGTTFSFSLSFKTAPGATTVPEALGEVPSPSRPVRILLAEDDEVTIFATRALLTRAGYEVSVARTGHEAVSLLREQDFGLVLMDVQMPGMDGVEATRIIRSDPGLGDKRSIPIIALTAFAMDGEKEIFLAAGMDGYVAKPVGMKDLTRAIDAVLSGRASRS</sequence>
<dbReference type="AlphaFoldDB" id="C7LVH8"/>
<feature type="domain" description="PAS" evidence="7">
    <location>
        <begin position="490"/>
        <end position="562"/>
    </location>
</feature>
<dbReference type="Pfam" id="PF00072">
    <property type="entry name" value="Response_reg"/>
    <property type="match status" value="1"/>
</dbReference>
<dbReference type="InterPro" id="IPR021796">
    <property type="entry name" value="Tll0287-like_dom"/>
</dbReference>
<feature type="domain" description="PAC" evidence="8">
    <location>
        <begin position="316"/>
        <end position="368"/>
    </location>
</feature>
<dbReference type="PROSITE" id="PS50109">
    <property type="entry name" value="HIS_KIN"/>
    <property type="match status" value="1"/>
</dbReference>
<dbReference type="SUPFAM" id="SSF52172">
    <property type="entry name" value="CheY-like"/>
    <property type="match status" value="1"/>
</dbReference>
<keyword evidence="9" id="KW-0808">Transferase</keyword>
<dbReference type="Gene3D" id="3.30.450.20">
    <property type="entry name" value="PAS domain"/>
    <property type="match status" value="4"/>
</dbReference>
<dbReference type="Gene3D" id="3.40.50.2300">
    <property type="match status" value="1"/>
</dbReference>
<dbReference type="InterPro" id="IPR013767">
    <property type="entry name" value="PAS_fold"/>
</dbReference>
<dbReference type="Pfam" id="PF13426">
    <property type="entry name" value="PAS_9"/>
    <property type="match status" value="1"/>
</dbReference>
<dbReference type="Pfam" id="PF02518">
    <property type="entry name" value="HATPase_c"/>
    <property type="match status" value="1"/>
</dbReference>
<reference evidence="9 10" key="1">
    <citation type="journal article" date="2009" name="Stand. Genomic Sci.">
        <title>Complete genome sequence of Desulfomicrobium baculatum type strain (X).</title>
        <authorList>
            <person name="Copeland A."/>
            <person name="Spring S."/>
            <person name="Goker M."/>
            <person name="Schneider S."/>
            <person name="Lapidus A."/>
            <person name="Del Rio T.G."/>
            <person name="Tice H."/>
            <person name="Cheng J.F."/>
            <person name="Chen F."/>
            <person name="Nolan M."/>
            <person name="Bruce D."/>
            <person name="Goodwin L."/>
            <person name="Pitluck S."/>
            <person name="Ivanova N."/>
            <person name="Mavrommatis K."/>
            <person name="Ovchinnikova G."/>
            <person name="Pati A."/>
            <person name="Chen A."/>
            <person name="Palaniappan K."/>
            <person name="Land M."/>
            <person name="Hauser L."/>
            <person name="Chang Y.J."/>
            <person name="Jeffries C.C."/>
            <person name="Meincke L."/>
            <person name="Sims D."/>
            <person name="Brettin T."/>
            <person name="Detter J.C."/>
            <person name="Han C."/>
            <person name="Chain P."/>
            <person name="Bristow J."/>
            <person name="Eisen J.A."/>
            <person name="Markowitz V."/>
            <person name="Hugenholtz P."/>
            <person name="Kyrpides N.C."/>
            <person name="Klenk H.P."/>
            <person name="Lucas S."/>
        </authorList>
    </citation>
    <scope>NUCLEOTIDE SEQUENCE [LARGE SCALE GENOMIC DNA]</scope>
    <source>
        <strain evidence="10">DSM 4028 / VKM B-1378 / X</strain>
    </source>
</reference>
<dbReference type="InterPro" id="IPR013655">
    <property type="entry name" value="PAS_fold_3"/>
</dbReference>
<dbReference type="FunFam" id="3.30.565.10:FF:000010">
    <property type="entry name" value="Sensor histidine kinase RcsC"/>
    <property type="match status" value="1"/>
</dbReference>
<dbReference type="InterPro" id="IPR035965">
    <property type="entry name" value="PAS-like_dom_sf"/>
</dbReference>
<dbReference type="eggNOG" id="COG2205">
    <property type="taxonomic scope" value="Bacteria"/>
</dbReference>
<evidence type="ECO:0000256" key="1">
    <source>
        <dbReference type="ARBA" id="ARBA00000085"/>
    </source>
</evidence>
<dbReference type="Pfam" id="PF08447">
    <property type="entry name" value="PAS_3"/>
    <property type="match status" value="1"/>
</dbReference>
<dbReference type="OrthoDB" id="5383323at2"/>
<evidence type="ECO:0000256" key="3">
    <source>
        <dbReference type="ARBA" id="ARBA00022553"/>
    </source>
</evidence>
<dbReference type="SUPFAM" id="SSF55874">
    <property type="entry name" value="ATPase domain of HSP90 chaperone/DNA topoisomerase II/histidine kinase"/>
    <property type="match status" value="1"/>
</dbReference>
<feature type="domain" description="PAS" evidence="7">
    <location>
        <begin position="615"/>
        <end position="688"/>
    </location>
</feature>
<gene>
    <name evidence="9" type="ordered locus">Dbac_1642</name>
</gene>
<dbReference type="eggNOG" id="COG2197">
    <property type="taxonomic scope" value="Bacteria"/>
</dbReference>
<feature type="domain" description="Histidine kinase" evidence="5">
    <location>
        <begin position="761"/>
        <end position="983"/>
    </location>
</feature>
<evidence type="ECO:0000313" key="10">
    <source>
        <dbReference type="Proteomes" id="UP000002216"/>
    </source>
</evidence>
<dbReference type="SMART" id="SM00086">
    <property type="entry name" value="PAC"/>
    <property type="match status" value="4"/>
</dbReference>
<dbReference type="InterPro" id="IPR036890">
    <property type="entry name" value="HATPase_C_sf"/>
</dbReference>
<dbReference type="Pfam" id="PF00989">
    <property type="entry name" value="PAS"/>
    <property type="match status" value="1"/>
</dbReference>
<dbReference type="SUPFAM" id="SSF55785">
    <property type="entry name" value="PYP-like sensor domain (PAS domain)"/>
    <property type="match status" value="4"/>
</dbReference>
<accession>C7LVH8</accession>
<dbReference type="InterPro" id="IPR005467">
    <property type="entry name" value="His_kinase_dom"/>
</dbReference>
<dbReference type="SMART" id="SM00388">
    <property type="entry name" value="HisKA"/>
    <property type="match status" value="1"/>
</dbReference>
<keyword evidence="3 4" id="KW-0597">Phosphoprotein</keyword>
<evidence type="ECO:0000259" key="7">
    <source>
        <dbReference type="PROSITE" id="PS50112"/>
    </source>
</evidence>
<dbReference type="InterPro" id="IPR000014">
    <property type="entry name" value="PAS"/>
</dbReference>
<dbReference type="SMART" id="SM00387">
    <property type="entry name" value="HATPase_c"/>
    <property type="match status" value="1"/>
</dbReference>
<dbReference type="SMART" id="SM00448">
    <property type="entry name" value="REC"/>
    <property type="match status" value="1"/>
</dbReference>
<feature type="domain" description="PAS" evidence="7">
    <location>
        <begin position="241"/>
        <end position="312"/>
    </location>
</feature>
<proteinExistence type="predicted"/>
<dbReference type="SUPFAM" id="SSF47384">
    <property type="entry name" value="Homodimeric domain of signal transducing histidine kinase"/>
    <property type="match status" value="1"/>
</dbReference>
<evidence type="ECO:0000259" key="6">
    <source>
        <dbReference type="PROSITE" id="PS50110"/>
    </source>
</evidence>
<dbReference type="InterPro" id="IPR000700">
    <property type="entry name" value="PAS-assoc_C"/>
</dbReference>
<dbReference type="PANTHER" id="PTHR45339">
    <property type="entry name" value="HYBRID SIGNAL TRANSDUCTION HISTIDINE KINASE J"/>
    <property type="match status" value="1"/>
</dbReference>
<dbReference type="CDD" id="cd00130">
    <property type="entry name" value="PAS"/>
    <property type="match status" value="3"/>
</dbReference>
<dbReference type="InterPro" id="IPR001789">
    <property type="entry name" value="Sig_transdc_resp-reg_receiver"/>
</dbReference>
<dbReference type="eggNOG" id="COG2202">
    <property type="taxonomic scope" value="Bacteria"/>
</dbReference>
<feature type="domain" description="PAC" evidence="8">
    <location>
        <begin position="438"/>
        <end position="489"/>
    </location>
</feature>
<evidence type="ECO:0000256" key="4">
    <source>
        <dbReference type="PROSITE-ProRule" id="PRU00169"/>
    </source>
</evidence>
<dbReference type="CDD" id="cd16922">
    <property type="entry name" value="HATPase_EvgS-ArcB-TorS-like"/>
    <property type="match status" value="1"/>
</dbReference>
<dbReference type="PROSITE" id="PS50113">
    <property type="entry name" value="PAC"/>
    <property type="match status" value="4"/>
</dbReference>
<dbReference type="PANTHER" id="PTHR45339:SF3">
    <property type="entry name" value="HISTIDINE KINASE"/>
    <property type="match status" value="1"/>
</dbReference>
<dbReference type="Pfam" id="PF11845">
    <property type="entry name" value="Tll0287-like"/>
    <property type="match status" value="1"/>
</dbReference>
<dbReference type="Gene3D" id="3.30.565.10">
    <property type="entry name" value="Histidine kinase-like ATPase, C-terminal domain"/>
    <property type="match status" value="1"/>
</dbReference>
<dbReference type="EMBL" id="CP001629">
    <property type="protein sequence ID" value="ACU89734.1"/>
    <property type="molecule type" value="Genomic_DNA"/>
</dbReference>
<protein>
    <recommendedName>
        <fullName evidence="2">histidine kinase</fullName>
        <ecNumber evidence="2">2.7.13.3</ecNumber>
    </recommendedName>
</protein>
<dbReference type="NCBIfam" id="TIGR00229">
    <property type="entry name" value="sensory_box"/>
    <property type="match status" value="3"/>
</dbReference>
<dbReference type="CDD" id="cd00082">
    <property type="entry name" value="HisKA"/>
    <property type="match status" value="1"/>
</dbReference>